<evidence type="ECO:0000256" key="7">
    <source>
        <dbReference type="ARBA" id="ARBA00022989"/>
    </source>
</evidence>
<keyword evidence="4 14" id="KW-0138">CF(0)</keyword>
<evidence type="ECO:0000256" key="9">
    <source>
        <dbReference type="ARBA" id="ARBA00023128"/>
    </source>
</evidence>
<dbReference type="GO" id="GO:0045259">
    <property type="term" value="C:proton-transporting ATP synthase complex"/>
    <property type="evidence" value="ECO:0007669"/>
    <property type="project" value="UniProtKB-KW"/>
</dbReference>
<evidence type="ECO:0000256" key="4">
    <source>
        <dbReference type="ARBA" id="ARBA00022547"/>
    </source>
</evidence>
<dbReference type="GO" id="GO:0031966">
    <property type="term" value="C:mitochondrial membrane"/>
    <property type="evidence" value="ECO:0007669"/>
    <property type="project" value="UniProtKB-SubCell"/>
</dbReference>
<evidence type="ECO:0000256" key="12">
    <source>
        <dbReference type="ARBA" id="ARBA00053067"/>
    </source>
</evidence>
<keyword evidence="9 14" id="KW-0496">Mitochondrion</keyword>
<dbReference type="AlphaFoldDB" id="A0A6B9IPU6"/>
<comment type="subunit">
    <text evidence="13">Component of the ATP synthase complex composed at least of ATP5F1A/subunit alpha, ATP5F1B/subunit beta, ATP5MC1/subunit c (homooctomer), MT-ATP6/subunit a, MT-ATP8/subunit 8, ATP5ME/subunit e, ATP5MF/subunit f, ATP5MG/subunit g, ATP5MK/subunit k, ATP5MJ/subunit j, ATP5F1C/subunit gamma, ATP5F1D/subunit delta, ATP5F1E/subunit epsilon, ATP5PF/subunit F6, ATP5PB/subunit b, ATP5PD/subunit d, ATP5PO/subunit OSCP. ATP synthase complex consists of a soluble F(1) head domain (subunits alpha(3) and beta(3)) - the catalytic core - and a membrane F(0) domain - the membrane proton channel (subunits c, a, 8, e, f, g, k and j). These two domains are linked by a central stalk (subunits gamma, delta, and epsilon) rotating inside the F1 region and a stationary peripheral stalk (subunits F6, b, d, and OSCP).</text>
</comment>
<keyword evidence="10" id="KW-0472">Membrane</keyword>
<keyword evidence="3 14" id="KW-0813">Transport</keyword>
<evidence type="ECO:0000256" key="8">
    <source>
        <dbReference type="ARBA" id="ARBA00023065"/>
    </source>
</evidence>
<dbReference type="InterPro" id="IPR001421">
    <property type="entry name" value="ATP8_metazoa"/>
</dbReference>
<comment type="function">
    <text evidence="12">Subunit 8, of the mitochondrial membrane ATP synthase complex (F(1)F(0) ATP synthase or Complex V) that produces ATP from ADP in the presence of a proton gradient across the membrane which is generated by electron transport complexes of the respiratory chain. ATP synthase complex consist of a soluble F(1) head domain - the catalytic core - and a membrane F(1) domain - the membrane proton channel. These two domains are linked by a central stalk rotating inside the F(1) region and a stationary peripheral stalk. During catalysis, ATP synthesis in the catalytic domain of F(1) is coupled via a rotary mechanism of the central stalk subunits to proton translocation. In vivo, can only synthesize ATP although its ATP hydrolase activity can be activated artificially in vitro. Part of the complex F(0) domain.</text>
</comment>
<geneLocation type="mitochondrion" evidence="16"/>
<dbReference type="GO" id="GO:0015986">
    <property type="term" value="P:proton motive force-driven ATP synthesis"/>
    <property type="evidence" value="ECO:0007669"/>
    <property type="project" value="InterPro"/>
</dbReference>
<evidence type="ECO:0000256" key="5">
    <source>
        <dbReference type="ARBA" id="ARBA00022692"/>
    </source>
</evidence>
<evidence type="ECO:0000256" key="15">
    <source>
        <dbReference type="SAM" id="SignalP"/>
    </source>
</evidence>
<keyword evidence="7" id="KW-1133">Transmembrane helix</keyword>
<name>A0A6B9IPU6_9TELE</name>
<feature type="signal peptide" evidence="15">
    <location>
        <begin position="1"/>
        <end position="30"/>
    </location>
</feature>
<reference evidence="16" key="1">
    <citation type="journal article" date="2019" name="Elife">
        <title>Diverse deep-sea anglerfishes share a genetically reduced luminous symbiont that is acquired from the environment.</title>
        <authorList>
            <person name="Baker L.J."/>
            <person name="Freed L.L."/>
            <person name="Easson C.G."/>
            <person name="Lopez J.V."/>
            <person name="Fenolio D."/>
            <person name="Sutton T.T."/>
            <person name="Nyholm S.V."/>
            <person name="Hendry T.A."/>
        </authorList>
    </citation>
    <scope>NUCLEOTIDE SEQUENCE</scope>
    <source>
        <strain evidence="16">DP02E</strain>
    </source>
</reference>
<evidence type="ECO:0000256" key="6">
    <source>
        <dbReference type="ARBA" id="ARBA00022781"/>
    </source>
</evidence>
<accession>A0A6B9IPU6</accession>
<keyword evidence="6 14" id="KW-0375">Hydrogen ion transport</keyword>
<proteinExistence type="inferred from homology"/>
<dbReference type="InterPro" id="IPR050635">
    <property type="entry name" value="ATPase_protein_8"/>
</dbReference>
<dbReference type="Pfam" id="PF00895">
    <property type="entry name" value="ATP-synt_8"/>
    <property type="match status" value="1"/>
</dbReference>
<keyword evidence="11" id="KW-0066">ATP synthesis</keyword>
<organism evidence="16">
    <name type="scientific">Oneirodes bradburyae</name>
    <dbReference type="NCBI Taxonomy" id="2036877"/>
    <lineage>
        <taxon>Eukaryota</taxon>
        <taxon>Metazoa</taxon>
        <taxon>Chordata</taxon>
        <taxon>Craniata</taxon>
        <taxon>Vertebrata</taxon>
        <taxon>Euteleostomi</taxon>
        <taxon>Actinopterygii</taxon>
        <taxon>Neopterygii</taxon>
        <taxon>Teleostei</taxon>
        <taxon>Neoteleostei</taxon>
        <taxon>Acanthomorphata</taxon>
        <taxon>Eupercaria</taxon>
        <taxon>Lophiiformes</taxon>
        <taxon>Ceratioidei</taxon>
        <taxon>Oneirodidae</taxon>
        <taxon>Oneirodes</taxon>
    </lineage>
</organism>
<evidence type="ECO:0000256" key="13">
    <source>
        <dbReference type="ARBA" id="ARBA00064647"/>
    </source>
</evidence>
<keyword evidence="5 14" id="KW-0812">Transmembrane</keyword>
<protein>
    <recommendedName>
        <fullName evidence="14">ATP synthase complex subunit 8</fullName>
    </recommendedName>
</protein>
<dbReference type="PANTHER" id="PTHR39937:SF1">
    <property type="entry name" value="ATP SYNTHASE PROTEIN 8"/>
    <property type="match status" value="1"/>
</dbReference>
<feature type="chain" id="PRO_5025511594" description="ATP synthase complex subunit 8" evidence="15">
    <location>
        <begin position="31"/>
        <end position="55"/>
    </location>
</feature>
<dbReference type="EMBL" id="MK118167">
    <property type="protein sequence ID" value="QGZ08779.1"/>
    <property type="molecule type" value="Genomic_DNA"/>
</dbReference>
<comment type="similarity">
    <text evidence="2 14">Belongs to the ATPase protein 8 family.</text>
</comment>
<evidence type="ECO:0000256" key="11">
    <source>
        <dbReference type="ARBA" id="ARBA00023310"/>
    </source>
</evidence>
<dbReference type="PANTHER" id="PTHR39937">
    <property type="entry name" value="ATP SYNTHASE PROTEIN 8"/>
    <property type="match status" value="1"/>
</dbReference>
<comment type="subcellular location">
    <subcellularLocation>
        <location evidence="1 14">Mitochondrion membrane</location>
        <topology evidence="1 14">Single-pass membrane protein</topology>
    </subcellularLocation>
</comment>
<keyword evidence="15" id="KW-0732">Signal</keyword>
<keyword evidence="8 14" id="KW-0406">Ion transport</keyword>
<dbReference type="GO" id="GO:0015078">
    <property type="term" value="F:proton transmembrane transporter activity"/>
    <property type="evidence" value="ECO:0007669"/>
    <property type="project" value="InterPro"/>
</dbReference>
<evidence type="ECO:0000256" key="1">
    <source>
        <dbReference type="ARBA" id="ARBA00004304"/>
    </source>
</evidence>
<evidence type="ECO:0000256" key="2">
    <source>
        <dbReference type="ARBA" id="ARBA00008892"/>
    </source>
</evidence>
<sequence>MPQLNPSPWFAILFFSWLVFLTFLPPKVFAHTFPNELSPEVVEMLMMQPWAWPWC</sequence>
<evidence type="ECO:0000256" key="10">
    <source>
        <dbReference type="ARBA" id="ARBA00023136"/>
    </source>
</evidence>
<evidence type="ECO:0000313" key="16">
    <source>
        <dbReference type="EMBL" id="QGZ08779.1"/>
    </source>
</evidence>
<evidence type="ECO:0000256" key="3">
    <source>
        <dbReference type="ARBA" id="ARBA00022448"/>
    </source>
</evidence>
<evidence type="ECO:0000256" key="14">
    <source>
        <dbReference type="RuleBase" id="RU003661"/>
    </source>
</evidence>